<evidence type="ECO:0008006" key="5">
    <source>
        <dbReference type="Google" id="ProtNLM"/>
    </source>
</evidence>
<reference evidence="2 3" key="2">
    <citation type="submission" date="2019-03" db="EMBL/GenBank/DDBJ databases">
        <title>Draft Genome Sequences of Six Type Strains of the Genus Massilia.</title>
        <authorList>
            <person name="Miess H."/>
            <person name="Frediansyhah A."/>
            <person name="Gross H."/>
        </authorList>
    </citation>
    <scope>NUCLEOTIDE SEQUENCE [LARGE SCALE GENOMIC DNA]</scope>
    <source>
        <strain evidence="2 3">DSM 17505</strain>
    </source>
</reference>
<reference evidence="1" key="3">
    <citation type="submission" date="2022-12" db="EMBL/GenBank/DDBJ databases">
        <authorList>
            <person name="Sun Q."/>
            <person name="Kim S."/>
        </authorList>
    </citation>
    <scope>NUCLEOTIDE SEQUENCE</scope>
    <source>
        <strain evidence="1">KCTC 12344</strain>
    </source>
</reference>
<dbReference type="OrthoDB" id="9256125at2"/>
<dbReference type="EMBL" id="BMWW01000007">
    <property type="protein sequence ID" value="GGZ00665.1"/>
    <property type="molecule type" value="Genomic_DNA"/>
</dbReference>
<evidence type="ECO:0000313" key="1">
    <source>
        <dbReference type="EMBL" id="GGZ00665.1"/>
    </source>
</evidence>
<sequence>MQTPTGALGDVPPNPAVDRQAKYETQTAQLYAGLGEFVAQFEQLIFAMRYILPMAFGGGRETNALIAPAYAELTADPLRRVFGSTMAIAIDQSALSAEEKAVGQKVLRSITKRIQTLTEKRNEIVHGTWFFGWASAEQSDFSTASGFKPKNTKEGVAHTNISRTREGFDDLIMDCLEASCLVKRMMVLFHGNSFSKNFIFVNGEVSLDDVHWTFSRRRTRSAPEVAE</sequence>
<reference evidence="1" key="1">
    <citation type="journal article" date="2014" name="Int. J. Syst. Evol. Microbiol.">
        <title>Complete genome sequence of Corynebacterium casei LMG S-19264T (=DSM 44701T), isolated from a smear-ripened cheese.</title>
        <authorList>
            <consortium name="US DOE Joint Genome Institute (JGI-PGF)"/>
            <person name="Walter F."/>
            <person name="Albersmeier A."/>
            <person name="Kalinowski J."/>
            <person name="Ruckert C."/>
        </authorList>
    </citation>
    <scope>NUCLEOTIDE SEQUENCE</scope>
    <source>
        <strain evidence="1">KCTC 12344</strain>
    </source>
</reference>
<gene>
    <name evidence="2" type="ORF">E1742_03300</name>
    <name evidence="1" type="ORF">GCM10007388_37720</name>
</gene>
<evidence type="ECO:0000313" key="3">
    <source>
        <dbReference type="Proteomes" id="UP000294359"/>
    </source>
</evidence>
<dbReference type="AlphaFoldDB" id="A0A4P7BBR1"/>
<dbReference type="EMBL" id="CP038026">
    <property type="protein sequence ID" value="QBQ35297.1"/>
    <property type="molecule type" value="Genomic_DNA"/>
</dbReference>
<dbReference type="RefSeq" id="WP_134383536.1">
    <property type="nucleotide sequence ID" value="NZ_BMWW01000007.1"/>
</dbReference>
<organism evidence="1 4">
    <name type="scientific">Pseudoduganella plicata</name>
    <dbReference type="NCBI Taxonomy" id="321984"/>
    <lineage>
        <taxon>Bacteria</taxon>
        <taxon>Pseudomonadati</taxon>
        <taxon>Pseudomonadota</taxon>
        <taxon>Betaproteobacteria</taxon>
        <taxon>Burkholderiales</taxon>
        <taxon>Oxalobacteraceae</taxon>
        <taxon>Telluria group</taxon>
        <taxon>Pseudoduganella</taxon>
    </lineage>
</organism>
<evidence type="ECO:0000313" key="4">
    <source>
        <dbReference type="Proteomes" id="UP000619512"/>
    </source>
</evidence>
<protein>
    <recommendedName>
        <fullName evidence="5">HEPN AbiU2-like domain-containing protein</fullName>
    </recommendedName>
</protein>
<keyword evidence="3" id="KW-1185">Reference proteome</keyword>
<accession>A0A4P7BBR1</accession>
<name>A0A4P7BBR1_9BURK</name>
<evidence type="ECO:0000313" key="2">
    <source>
        <dbReference type="EMBL" id="QBQ35297.1"/>
    </source>
</evidence>
<proteinExistence type="predicted"/>
<dbReference type="Proteomes" id="UP000294359">
    <property type="component" value="Chromosome"/>
</dbReference>
<dbReference type="Proteomes" id="UP000619512">
    <property type="component" value="Unassembled WGS sequence"/>
</dbReference>